<sequence length="302" mass="34750">MNFFKDKLIIILSISFFIFIFFSPLSLANYQKSELLISPTALKEKLELDNNKLKIIDVRSSLNYLLAHIPGAVNLQPANFSNDKAWVSGLIAEPQNFNFVVAKKGIHNDSEIIIYADQNQVWPTRLWFIFKLYGKNKVRILKGGLKAWKEEDFALERMSFRPQKGDFVVNKVNNDLLINTDTIAENLNNKDFLIVDTRPKAEFLGQNTTAKAQRQGRIPNSVHLDWQEFLDQNNNFKSIAVIKEILAAKGINKNKETIVFLSREGVEASFSFFTLKLLGYNNLKLYDDSWLGWSQRKDLPIQ</sequence>
<dbReference type="eggNOG" id="COG2897">
    <property type="taxonomic scope" value="Bacteria"/>
</dbReference>
<evidence type="ECO:0000259" key="4">
    <source>
        <dbReference type="PROSITE" id="PS50206"/>
    </source>
</evidence>
<dbReference type="SMART" id="SM00450">
    <property type="entry name" value="RHOD"/>
    <property type="match status" value="2"/>
</dbReference>
<dbReference type="STRING" id="572479.Hprae_1831"/>
<dbReference type="GO" id="GO:0004792">
    <property type="term" value="F:thiosulfate-cyanide sulfurtransferase activity"/>
    <property type="evidence" value="ECO:0007669"/>
    <property type="project" value="UniProtKB-EC"/>
</dbReference>
<proteinExistence type="predicted"/>
<dbReference type="AlphaFoldDB" id="E3DQP5"/>
<feature type="domain" description="Rhodanese" evidence="4">
    <location>
        <begin position="49"/>
        <end position="157"/>
    </location>
</feature>
<dbReference type="RefSeq" id="WP_014553973.1">
    <property type="nucleotide sequence ID" value="NC_017455.1"/>
</dbReference>
<dbReference type="SUPFAM" id="SSF52821">
    <property type="entry name" value="Rhodanese/Cell cycle control phosphatase"/>
    <property type="match status" value="2"/>
</dbReference>
<dbReference type="InterPro" id="IPR036873">
    <property type="entry name" value="Rhodanese-like_dom_sf"/>
</dbReference>
<dbReference type="PATRIC" id="fig|572479.3.peg.1864"/>
<gene>
    <name evidence="5" type="ordered locus">Hprae_1831</name>
</gene>
<comment type="catalytic activity">
    <reaction evidence="3">
        <text>thiosulfate + hydrogen cyanide = thiocyanate + sulfite + 2 H(+)</text>
        <dbReference type="Rhea" id="RHEA:16881"/>
        <dbReference type="ChEBI" id="CHEBI:15378"/>
        <dbReference type="ChEBI" id="CHEBI:17359"/>
        <dbReference type="ChEBI" id="CHEBI:18022"/>
        <dbReference type="ChEBI" id="CHEBI:18407"/>
        <dbReference type="ChEBI" id="CHEBI:33542"/>
        <dbReference type="EC" id="2.8.1.1"/>
    </reaction>
</comment>
<evidence type="ECO:0000256" key="1">
    <source>
        <dbReference type="ARBA" id="ARBA00012245"/>
    </source>
</evidence>
<dbReference type="InterPro" id="IPR001763">
    <property type="entry name" value="Rhodanese-like_dom"/>
</dbReference>
<accession>E3DQP5</accession>
<dbReference type="PANTHER" id="PTHR43855">
    <property type="entry name" value="THIOSULFATE SULFURTRANSFERASE"/>
    <property type="match status" value="1"/>
</dbReference>
<feature type="domain" description="Rhodanese" evidence="4">
    <location>
        <begin position="188"/>
        <end position="302"/>
    </location>
</feature>
<keyword evidence="2" id="KW-0677">Repeat</keyword>
<dbReference type="PANTHER" id="PTHR43855:SF1">
    <property type="entry name" value="THIOSULFATE SULFURTRANSFERASE"/>
    <property type="match status" value="1"/>
</dbReference>
<dbReference type="Pfam" id="PF00581">
    <property type="entry name" value="Rhodanese"/>
    <property type="match status" value="2"/>
</dbReference>
<dbReference type="PROSITE" id="PS00380">
    <property type="entry name" value="RHODANESE_1"/>
    <property type="match status" value="1"/>
</dbReference>
<dbReference type="InterPro" id="IPR051126">
    <property type="entry name" value="Thiosulfate_sulfurtransferase"/>
</dbReference>
<dbReference type="Proteomes" id="UP000006866">
    <property type="component" value="Chromosome"/>
</dbReference>
<dbReference type="InterPro" id="IPR001307">
    <property type="entry name" value="Thiosulphate_STrfase_CS"/>
</dbReference>
<dbReference type="CDD" id="cd01449">
    <property type="entry name" value="TST_Repeat_2"/>
    <property type="match status" value="1"/>
</dbReference>
<dbReference type="EC" id="2.8.1.1" evidence="1"/>
<reference evidence="5 6" key="2">
    <citation type="journal article" date="2011" name="Stand. Genomic Sci.">
        <title>Complete genome sequence of the extremely halophilic Halanaerobium praevalens type strain (GSL).</title>
        <authorList>
            <person name="Ivanova N."/>
            <person name="Sikorski J."/>
            <person name="Chertkov O."/>
            <person name="Nolan M."/>
            <person name="Lucas S."/>
            <person name="Hammon N."/>
            <person name="Deshpande S."/>
            <person name="Cheng J.F."/>
            <person name="Tapia R."/>
            <person name="Han C."/>
            <person name="Goodwin L."/>
            <person name="Pitluck S."/>
            <person name="Huntemann M."/>
            <person name="Liolios K."/>
            <person name="Pagani I."/>
            <person name="Mavromatis K."/>
            <person name="Ovchinikova G."/>
            <person name="Pati A."/>
            <person name="Chen A."/>
            <person name="Palaniappan K."/>
            <person name="Land M."/>
            <person name="Hauser L."/>
            <person name="Brambilla E.M."/>
            <person name="Kannan K.P."/>
            <person name="Rohde M."/>
            <person name="Tindall B.J."/>
            <person name="Goker M."/>
            <person name="Detter J.C."/>
            <person name="Woyke T."/>
            <person name="Bristow J."/>
            <person name="Eisen J.A."/>
            <person name="Markowitz V."/>
            <person name="Hugenholtz P."/>
            <person name="Kyrpides N.C."/>
            <person name="Klenk H.P."/>
            <person name="Lapidus A."/>
        </authorList>
    </citation>
    <scope>NUCLEOTIDE SEQUENCE [LARGE SCALE GENOMIC DNA]</scope>
    <source>
        <strain evidence="6">ATCC 33744 / DSM 2228 / GSL</strain>
    </source>
</reference>
<evidence type="ECO:0000256" key="3">
    <source>
        <dbReference type="ARBA" id="ARBA00047549"/>
    </source>
</evidence>
<evidence type="ECO:0000313" key="5">
    <source>
        <dbReference type="EMBL" id="ADO77956.1"/>
    </source>
</evidence>
<keyword evidence="6" id="KW-1185">Reference proteome</keyword>
<organism evidence="5 6">
    <name type="scientific">Halanaerobium praevalens (strain ATCC 33744 / DSM 2228 / GSL)</name>
    <dbReference type="NCBI Taxonomy" id="572479"/>
    <lineage>
        <taxon>Bacteria</taxon>
        <taxon>Bacillati</taxon>
        <taxon>Bacillota</taxon>
        <taxon>Clostridia</taxon>
        <taxon>Halanaerobiales</taxon>
        <taxon>Halanaerobiaceae</taxon>
        <taxon>Halanaerobium</taxon>
    </lineage>
</organism>
<dbReference type="EMBL" id="CP002175">
    <property type="protein sequence ID" value="ADO77956.1"/>
    <property type="molecule type" value="Genomic_DNA"/>
</dbReference>
<dbReference type="KEGG" id="hpk:Hprae_1831"/>
<dbReference type="CDD" id="cd01448">
    <property type="entry name" value="TST_Repeat_1"/>
    <property type="match status" value="1"/>
</dbReference>
<protein>
    <recommendedName>
        <fullName evidence="1">thiosulfate sulfurtransferase</fullName>
        <ecNumber evidence="1">2.8.1.1</ecNumber>
    </recommendedName>
</protein>
<name>E3DQP5_HALPG</name>
<evidence type="ECO:0000313" key="6">
    <source>
        <dbReference type="Proteomes" id="UP000006866"/>
    </source>
</evidence>
<evidence type="ECO:0000256" key="2">
    <source>
        <dbReference type="ARBA" id="ARBA00022737"/>
    </source>
</evidence>
<dbReference type="OrthoDB" id="9770030at2"/>
<reference evidence="6" key="1">
    <citation type="submission" date="2010-10" db="EMBL/GenBank/DDBJ databases">
        <title>The complete genome of Halanaerobium praevalens DSM 2228.</title>
        <authorList>
            <consortium name="US DOE Joint Genome Institute (JGI-PGF)"/>
            <person name="Lucas S."/>
            <person name="Copeland A."/>
            <person name="Lapidus A."/>
            <person name="Glavina del Rio T."/>
            <person name="Dalin E."/>
            <person name="Tice H."/>
            <person name="Bruce D."/>
            <person name="Goodwin L."/>
            <person name="Pitluck S."/>
            <person name="Kyrpides N."/>
            <person name="Mavromatis K."/>
            <person name="Ivanova N."/>
            <person name="Ovchinnikova G."/>
            <person name="Chertkov O."/>
            <person name="Detter J.C."/>
            <person name="Han C."/>
            <person name="Larimer F."/>
            <person name="Land M."/>
            <person name="Hauser L."/>
            <person name="Markowitz V."/>
            <person name="Cheng J.-F."/>
            <person name="Hugenholtz P."/>
            <person name="Woyke T."/>
            <person name="Wu D."/>
            <person name="Tindall B."/>
            <person name="Pomrenke H.G."/>
            <person name="Brambilla E."/>
            <person name="Klenk H.-P."/>
            <person name="Eisen J.A."/>
        </authorList>
    </citation>
    <scope>NUCLEOTIDE SEQUENCE [LARGE SCALE GENOMIC DNA]</scope>
    <source>
        <strain evidence="6">ATCC 33744 / DSM 2228 / GSL</strain>
    </source>
</reference>
<dbReference type="Gene3D" id="3.40.250.10">
    <property type="entry name" value="Rhodanese-like domain"/>
    <property type="match status" value="2"/>
</dbReference>
<dbReference type="PROSITE" id="PS50206">
    <property type="entry name" value="RHODANESE_3"/>
    <property type="match status" value="2"/>
</dbReference>
<dbReference type="HOGENOM" id="CLU_031618_3_1_9"/>